<dbReference type="FunFam" id="3.40.50.300:FF:000032">
    <property type="entry name" value="Export ABC transporter ATP-binding protein"/>
    <property type="match status" value="1"/>
</dbReference>
<accession>A0A8J6MYM9</accession>
<dbReference type="CDD" id="cd03255">
    <property type="entry name" value="ABC_MJ0796_LolCDE_FtsE"/>
    <property type="match status" value="1"/>
</dbReference>
<dbReference type="GO" id="GO:0098796">
    <property type="term" value="C:membrane protein complex"/>
    <property type="evidence" value="ECO:0007669"/>
    <property type="project" value="UniProtKB-ARBA"/>
</dbReference>
<keyword evidence="1" id="KW-0813">Transport</keyword>
<dbReference type="SUPFAM" id="SSF52540">
    <property type="entry name" value="P-loop containing nucleoside triphosphate hydrolases"/>
    <property type="match status" value="1"/>
</dbReference>
<evidence type="ECO:0000259" key="4">
    <source>
        <dbReference type="PROSITE" id="PS50893"/>
    </source>
</evidence>
<protein>
    <submittedName>
        <fullName evidence="5">ABC transporter ATP-binding protein</fullName>
    </submittedName>
</protein>
<dbReference type="GO" id="GO:0016887">
    <property type="term" value="F:ATP hydrolysis activity"/>
    <property type="evidence" value="ECO:0007669"/>
    <property type="project" value="InterPro"/>
</dbReference>
<proteinExistence type="predicted"/>
<dbReference type="EMBL" id="JACNJD010000185">
    <property type="protein sequence ID" value="MBC8177075.1"/>
    <property type="molecule type" value="Genomic_DNA"/>
</dbReference>
<dbReference type="InterPro" id="IPR003439">
    <property type="entry name" value="ABC_transporter-like_ATP-bd"/>
</dbReference>
<evidence type="ECO:0000256" key="3">
    <source>
        <dbReference type="ARBA" id="ARBA00022840"/>
    </source>
</evidence>
<feature type="domain" description="ABC transporter" evidence="4">
    <location>
        <begin position="7"/>
        <end position="221"/>
    </location>
</feature>
<comment type="caution">
    <text evidence="5">The sequence shown here is derived from an EMBL/GenBank/DDBJ whole genome shotgun (WGS) entry which is preliminary data.</text>
</comment>
<reference evidence="5 6" key="1">
    <citation type="submission" date="2020-08" db="EMBL/GenBank/DDBJ databases">
        <title>Bridging the membrane lipid divide: bacteria of the FCB group superphylum have the potential to synthesize archaeal ether lipids.</title>
        <authorList>
            <person name="Villanueva L."/>
            <person name="Von Meijenfeldt F.A.B."/>
            <person name="Westbye A.B."/>
            <person name="Yadav S."/>
            <person name="Hopmans E.C."/>
            <person name="Dutilh B.E."/>
            <person name="Sinninghe Damste J.S."/>
        </authorList>
    </citation>
    <scope>NUCLEOTIDE SEQUENCE [LARGE SCALE GENOMIC DNA]</scope>
    <source>
        <strain evidence="5">NIOZ-UU27</strain>
    </source>
</reference>
<dbReference type="PROSITE" id="PS50893">
    <property type="entry name" value="ABC_TRANSPORTER_2"/>
    <property type="match status" value="1"/>
</dbReference>
<dbReference type="Pfam" id="PF00005">
    <property type="entry name" value="ABC_tran"/>
    <property type="match status" value="1"/>
</dbReference>
<sequence>MSKEAILKATDLGKEYGALCVVKEVSMTMETGEFIAIVGKSGSGKTTLLSLVSGLERPSNGRVVLNDKDITAASEDDLALFRRKNVGFIFQSFNLIPTLSAWENVVLPLFPEKMSEQARRDRALDLLHRMEMDHRVDHLPSTLSGGEKQRVAIARALVNSPKIVFADEPTGNLDSQTGESIMNILKDLHAENGMSLLMVTHDLDLAKAADRIIRMQDGEVIS</sequence>
<dbReference type="Gene3D" id="3.40.50.300">
    <property type="entry name" value="P-loop containing nucleotide triphosphate hydrolases"/>
    <property type="match status" value="1"/>
</dbReference>
<dbReference type="Proteomes" id="UP000650524">
    <property type="component" value="Unassembled WGS sequence"/>
</dbReference>
<dbReference type="GO" id="GO:0022857">
    <property type="term" value="F:transmembrane transporter activity"/>
    <property type="evidence" value="ECO:0007669"/>
    <property type="project" value="TreeGrafter"/>
</dbReference>
<keyword evidence="2" id="KW-0547">Nucleotide-binding</keyword>
<name>A0A8J6MYM9_9DELT</name>
<dbReference type="InterPro" id="IPR003593">
    <property type="entry name" value="AAA+_ATPase"/>
</dbReference>
<gene>
    <name evidence="5" type="ORF">H8E19_06675</name>
</gene>
<evidence type="ECO:0000256" key="2">
    <source>
        <dbReference type="ARBA" id="ARBA00022741"/>
    </source>
</evidence>
<evidence type="ECO:0000256" key="1">
    <source>
        <dbReference type="ARBA" id="ARBA00022448"/>
    </source>
</evidence>
<dbReference type="GO" id="GO:0005524">
    <property type="term" value="F:ATP binding"/>
    <property type="evidence" value="ECO:0007669"/>
    <property type="project" value="UniProtKB-KW"/>
</dbReference>
<dbReference type="PROSITE" id="PS00211">
    <property type="entry name" value="ABC_TRANSPORTER_1"/>
    <property type="match status" value="1"/>
</dbReference>
<dbReference type="PANTHER" id="PTHR24220">
    <property type="entry name" value="IMPORT ATP-BINDING PROTEIN"/>
    <property type="match status" value="1"/>
</dbReference>
<dbReference type="InterPro" id="IPR015854">
    <property type="entry name" value="ABC_transpr_LolD-like"/>
</dbReference>
<evidence type="ECO:0000313" key="5">
    <source>
        <dbReference type="EMBL" id="MBC8177075.1"/>
    </source>
</evidence>
<keyword evidence="3 5" id="KW-0067">ATP-binding</keyword>
<organism evidence="5 6">
    <name type="scientific">Candidatus Desulfacyla euxinica</name>
    <dbReference type="NCBI Taxonomy" id="2841693"/>
    <lineage>
        <taxon>Bacteria</taxon>
        <taxon>Deltaproteobacteria</taxon>
        <taxon>Candidatus Desulfacyla</taxon>
    </lineage>
</organism>
<dbReference type="AlphaFoldDB" id="A0A8J6MYM9"/>
<dbReference type="GO" id="GO:0005886">
    <property type="term" value="C:plasma membrane"/>
    <property type="evidence" value="ECO:0007669"/>
    <property type="project" value="TreeGrafter"/>
</dbReference>
<dbReference type="InterPro" id="IPR017871">
    <property type="entry name" value="ABC_transporter-like_CS"/>
</dbReference>
<dbReference type="InterPro" id="IPR017911">
    <property type="entry name" value="MacB-like_ATP-bd"/>
</dbReference>
<dbReference type="SMART" id="SM00382">
    <property type="entry name" value="AAA"/>
    <property type="match status" value="1"/>
</dbReference>
<evidence type="ECO:0000313" key="6">
    <source>
        <dbReference type="Proteomes" id="UP000650524"/>
    </source>
</evidence>
<dbReference type="InterPro" id="IPR027417">
    <property type="entry name" value="P-loop_NTPase"/>
</dbReference>